<feature type="non-terminal residue" evidence="1">
    <location>
        <position position="1"/>
    </location>
</feature>
<keyword evidence="2" id="KW-1185">Reference proteome</keyword>
<evidence type="ECO:0000313" key="2">
    <source>
        <dbReference type="Proteomes" id="UP000261231"/>
    </source>
</evidence>
<evidence type="ECO:0000313" key="1">
    <source>
        <dbReference type="EMBL" id="RGC42894.1"/>
    </source>
</evidence>
<gene>
    <name evidence="1" type="ORF">DW747_16140</name>
</gene>
<dbReference type="EMBL" id="QVFD01000030">
    <property type="protein sequence ID" value="RGC42894.1"/>
    <property type="molecule type" value="Genomic_DNA"/>
</dbReference>
<organism evidence="1 2">
    <name type="scientific">Coprococcus catus</name>
    <dbReference type="NCBI Taxonomy" id="116085"/>
    <lineage>
        <taxon>Bacteria</taxon>
        <taxon>Bacillati</taxon>
        <taxon>Bacillota</taxon>
        <taxon>Clostridia</taxon>
        <taxon>Lachnospirales</taxon>
        <taxon>Lachnospiraceae</taxon>
        <taxon>Coprococcus</taxon>
    </lineage>
</organism>
<sequence length="89" mass="9965">QAPLQSPLKQSRKAHNVTVVAPKKVRSQMKISGAKTIAEYKEIRAKKIQKWIDSHFVEGSVKWEFDGANAIKVTDKTGDSMLVQLSEID</sequence>
<dbReference type="AlphaFoldDB" id="A0A3E2XFS2"/>
<dbReference type="RefSeq" id="WP_207659640.1">
    <property type="nucleotide sequence ID" value="NZ_QVFD01000030.1"/>
</dbReference>
<comment type="caution">
    <text evidence="1">The sequence shown here is derived from an EMBL/GenBank/DDBJ whole genome shotgun (WGS) entry which is preliminary data.</text>
</comment>
<proteinExistence type="predicted"/>
<name>A0A3E2XFS2_9FIRM</name>
<reference evidence="1 2" key="1">
    <citation type="submission" date="2018-08" db="EMBL/GenBank/DDBJ databases">
        <title>A genome reference for cultivated species of the human gut microbiota.</title>
        <authorList>
            <person name="Zou Y."/>
            <person name="Xue W."/>
            <person name="Luo G."/>
        </authorList>
    </citation>
    <scope>NUCLEOTIDE SEQUENCE [LARGE SCALE GENOMIC DNA]</scope>
    <source>
        <strain evidence="1 2">AM28-39</strain>
    </source>
</reference>
<protein>
    <submittedName>
        <fullName evidence="1">Uncharacterized protein</fullName>
    </submittedName>
</protein>
<accession>A0A3E2XFS2</accession>
<dbReference type="Proteomes" id="UP000261231">
    <property type="component" value="Unassembled WGS sequence"/>
</dbReference>